<dbReference type="GO" id="GO:0009097">
    <property type="term" value="P:isoleucine biosynthetic process"/>
    <property type="evidence" value="ECO:0007669"/>
    <property type="project" value="UniProtKB-UniPathway"/>
</dbReference>
<evidence type="ECO:0000256" key="1">
    <source>
        <dbReference type="ARBA" id="ARBA00001933"/>
    </source>
</evidence>
<gene>
    <name evidence="16" type="ORF">FJ693_12790</name>
</gene>
<dbReference type="Gene3D" id="3.30.470.10">
    <property type="match status" value="1"/>
</dbReference>
<name>A0A552WPF1_9MICO</name>
<protein>
    <recommendedName>
        <fullName evidence="6">branched-chain-amino-acid transaminase</fullName>
        <ecNumber evidence="6">2.6.1.42</ecNumber>
    </recommendedName>
</protein>
<dbReference type="NCBIfam" id="TIGR01123">
    <property type="entry name" value="ilvE_II"/>
    <property type="match status" value="1"/>
</dbReference>
<dbReference type="InterPro" id="IPR001544">
    <property type="entry name" value="Aminotrans_IV"/>
</dbReference>
<comment type="catalytic activity">
    <reaction evidence="13">
        <text>L-isoleucine + 2-oxoglutarate = (S)-3-methyl-2-oxopentanoate + L-glutamate</text>
        <dbReference type="Rhea" id="RHEA:24801"/>
        <dbReference type="ChEBI" id="CHEBI:16810"/>
        <dbReference type="ChEBI" id="CHEBI:29985"/>
        <dbReference type="ChEBI" id="CHEBI:35146"/>
        <dbReference type="ChEBI" id="CHEBI:58045"/>
        <dbReference type="EC" id="2.6.1.42"/>
    </reaction>
</comment>
<evidence type="ECO:0000256" key="2">
    <source>
        <dbReference type="ARBA" id="ARBA00004824"/>
    </source>
</evidence>
<keyword evidence="17" id="KW-1185">Reference proteome</keyword>
<comment type="catalytic activity">
    <reaction evidence="14">
        <text>L-leucine + 2-oxoglutarate = 4-methyl-2-oxopentanoate + L-glutamate</text>
        <dbReference type="Rhea" id="RHEA:18321"/>
        <dbReference type="ChEBI" id="CHEBI:16810"/>
        <dbReference type="ChEBI" id="CHEBI:17865"/>
        <dbReference type="ChEBI" id="CHEBI:29985"/>
        <dbReference type="ChEBI" id="CHEBI:57427"/>
        <dbReference type="EC" id="2.6.1.42"/>
    </reaction>
</comment>
<dbReference type="CDD" id="cd01557">
    <property type="entry name" value="BCAT_beta_family"/>
    <property type="match status" value="1"/>
</dbReference>
<dbReference type="GO" id="GO:0009099">
    <property type="term" value="P:L-valine biosynthetic process"/>
    <property type="evidence" value="ECO:0007669"/>
    <property type="project" value="UniProtKB-UniPathway"/>
</dbReference>
<evidence type="ECO:0000256" key="12">
    <source>
        <dbReference type="ARBA" id="ARBA00048212"/>
    </source>
</evidence>
<dbReference type="Proteomes" id="UP000318693">
    <property type="component" value="Unassembled WGS sequence"/>
</dbReference>
<dbReference type="InterPro" id="IPR036038">
    <property type="entry name" value="Aminotransferase-like"/>
</dbReference>
<evidence type="ECO:0000313" key="16">
    <source>
        <dbReference type="EMBL" id="TRW44640.1"/>
    </source>
</evidence>
<dbReference type="GO" id="GO:0009098">
    <property type="term" value="P:L-leucine biosynthetic process"/>
    <property type="evidence" value="ECO:0007669"/>
    <property type="project" value="UniProtKB-UniPathway"/>
</dbReference>
<reference evidence="16 17" key="1">
    <citation type="submission" date="2019-07" db="EMBL/GenBank/DDBJ databases">
        <title>Georgenia wutianyii sp. nov. and Georgenia *** sp. nov. isolated from plateau pika (Ochotona curzoniae) in the Qinghai-Tibet plateau of China.</title>
        <authorList>
            <person name="Tian Z."/>
        </authorList>
    </citation>
    <scope>NUCLEOTIDE SEQUENCE [LARGE SCALE GENOMIC DNA]</scope>
    <source>
        <strain evidence="16 17">Z446</strain>
    </source>
</reference>
<evidence type="ECO:0000313" key="17">
    <source>
        <dbReference type="Proteomes" id="UP000318693"/>
    </source>
</evidence>
<dbReference type="PANTHER" id="PTHR11825">
    <property type="entry name" value="SUBGROUP IIII AMINOTRANSFERASE"/>
    <property type="match status" value="1"/>
</dbReference>
<comment type="catalytic activity">
    <reaction evidence="12">
        <text>L-valine + 2-oxoglutarate = 3-methyl-2-oxobutanoate + L-glutamate</text>
        <dbReference type="Rhea" id="RHEA:24813"/>
        <dbReference type="ChEBI" id="CHEBI:11851"/>
        <dbReference type="ChEBI" id="CHEBI:16810"/>
        <dbReference type="ChEBI" id="CHEBI:29985"/>
        <dbReference type="ChEBI" id="CHEBI:57762"/>
        <dbReference type="EC" id="2.6.1.42"/>
    </reaction>
</comment>
<evidence type="ECO:0000256" key="11">
    <source>
        <dbReference type="ARBA" id="ARBA00023304"/>
    </source>
</evidence>
<comment type="caution">
    <text evidence="16">The sequence shown here is derived from an EMBL/GenBank/DDBJ whole genome shotgun (WGS) entry which is preliminary data.</text>
</comment>
<keyword evidence="7 16" id="KW-0032">Aminotransferase</keyword>
<dbReference type="UniPathway" id="UPA00049">
    <property type="reaction ID" value="UER00062"/>
</dbReference>
<dbReference type="EC" id="2.6.1.42" evidence="6"/>
<comment type="pathway">
    <text evidence="3">Amino-acid biosynthesis; L-valine biosynthesis; L-valine from pyruvate: step 4/4.</text>
</comment>
<dbReference type="PANTHER" id="PTHR11825:SF44">
    <property type="entry name" value="BRANCHED-CHAIN-AMINO-ACID AMINOTRANSFERASE"/>
    <property type="match status" value="1"/>
</dbReference>
<dbReference type="NCBIfam" id="NF009897">
    <property type="entry name" value="PRK13357.1"/>
    <property type="match status" value="1"/>
</dbReference>
<sequence>MSTPSPVATLTALSAAELPAASELVARFPLTPNPAPASDPEYDAVMAHLSFGVAFSDHMVRARWTRDEGWQAHRTAPFGPLTLSPAAAVFHYGQEIFEGLKAYRHDDGSVWTFRPGFNAARFNASARRLALPELPEEDFVASLAALAAVDQRWVPGVEGSSLYLRPFMIATEAFLGVRSAHELEYLLIASPVGPYFVNGFQPVSIWVAQDFHRVGPGGMGAAKTGGNYAASLLPQQEAYDKGFEQVCFLDAATNTHLEELGGMNVFVVDADGTVRTPALTGTILEGGTRAAILQLLRDAGRTVREETIELAPLLEQIASGQVAEMFACGTAAVITPIGRLAGEGFDVTVADCAPGSVTTELYTTLTDIQYGRRADPHDWMYRLV</sequence>
<dbReference type="AlphaFoldDB" id="A0A552WPF1"/>
<evidence type="ECO:0000256" key="15">
    <source>
        <dbReference type="PIRSR" id="PIRSR006468-1"/>
    </source>
</evidence>
<dbReference type="GO" id="GO:0052655">
    <property type="term" value="F:L-valine-2-oxoglutarate transaminase activity"/>
    <property type="evidence" value="ECO:0007669"/>
    <property type="project" value="RHEA"/>
</dbReference>
<keyword evidence="11" id="KW-0100">Branched-chain amino acid biosynthesis</keyword>
<dbReference type="PIRSF" id="PIRSF006468">
    <property type="entry name" value="BCAT1"/>
    <property type="match status" value="1"/>
</dbReference>
<dbReference type="UniPathway" id="UPA00048">
    <property type="reaction ID" value="UER00073"/>
</dbReference>
<evidence type="ECO:0000256" key="5">
    <source>
        <dbReference type="ARBA" id="ARBA00009320"/>
    </source>
</evidence>
<comment type="pathway">
    <text evidence="2">Amino-acid biosynthesis; L-isoleucine biosynthesis; L-isoleucine from 2-oxobutanoate: step 4/4.</text>
</comment>
<evidence type="ECO:0000256" key="9">
    <source>
        <dbReference type="ARBA" id="ARBA00022679"/>
    </source>
</evidence>
<comment type="cofactor">
    <cofactor evidence="1">
        <name>pyridoxal 5'-phosphate</name>
        <dbReference type="ChEBI" id="CHEBI:597326"/>
    </cofactor>
</comment>
<keyword evidence="9 16" id="KW-0808">Transferase</keyword>
<evidence type="ECO:0000256" key="3">
    <source>
        <dbReference type="ARBA" id="ARBA00004931"/>
    </source>
</evidence>
<keyword evidence="8" id="KW-0028">Amino-acid biosynthesis</keyword>
<dbReference type="GO" id="GO:0052656">
    <property type="term" value="F:L-isoleucine-2-oxoglutarate transaminase activity"/>
    <property type="evidence" value="ECO:0007669"/>
    <property type="project" value="RHEA"/>
</dbReference>
<evidence type="ECO:0000256" key="4">
    <source>
        <dbReference type="ARBA" id="ARBA00005072"/>
    </source>
</evidence>
<proteinExistence type="inferred from homology"/>
<evidence type="ECO:0000256" key="8">
    <source>
        <dbReference type="ARBA" id="ARBA00022605"/>
    </source>
</evidence>
<evidence type="ECO:0000256" key="7">
    <source>
        <dbReference type="ARBA" id="ARBA00022576"/>
    </source>
</evidence>
<accession>A0A552WPF1</accession>
<dbReference type="InterPro" id="IPR005786">
    <property type="entry name" value="B_amino_transII"/>
</dbReference>
<dbReference type="GO" id="GO:0052654">
    <property type="term" value="F:L-leucine-2-oxoglutarate transaminase activity"/>
    <property type="evidence" value="ECO:0007669"/>
    <property type="project" value="RHEA"/>
</dbReference>
<evidence type="ECO:0000256" key="14">
    <source>
        <dbReference type="ARBA" id="ARBA00049229"/>
    </source>
</evidence>
<evidence type="ECO:0000256" key="10">
    <source>
        <dbReference type="ARBA" id="ARBA00022898"/>
    </source>
</evidence>
<keyword evidence="10" id="KW-0663">Pyridoxal phosphate</keyword>
<evidence type="ECO:0000256" key="13">
    <source>
        <dbReference type="ARBA" id="ARBA00048798"/>
    </source>
</evidence>
<dbReference type="Gene3D" id="3.20.10.10">
    <property type="entry name" value="D-amino Acid Aminotransferase, subunit A, domain 2"/>
    <property type="match status" value="1"/>
</dbReference>
<comment type="pathway">
    <text evidence="4">Amino-acid biosynthesis; L-leucine biosynthesis; L-leucine from 3-methyl-2-oxobutanoate: step 4/4.</text>
</comment>
<dbReference type="InterPro" id="IPR043132">
    <property type="entry name" value="BCAT-like_C"/>
</dbReference>
<comment type="similarity">
    <text evidence="5">Belongs to the class-IV pyridoxal-phosphate-dependent aminotransferase family.</text>
</comment>
<dbReference type="UniPathway" id="UPA00047">
    <property type="reaction ID" value="UER00058"/>
</dbReference>
<dbReference type="SUPFAM" id="SSF56752">
    <property type="entry name" value="D-aminoacid aminotransferase-like PLP-dependent enzymes"/>
    <property type="match status" value="1"/>
</dbReference>
<dbReference type="Pfam" id="PF01063">
    <property type="entry name" value="Aminotran_4"/>
    <property type="match status" value="1"/>
</dbReference>
<feature type="modified residue" description="N6-(pyridoxal phosphate)lysine" evidence="15">
    <location>
        <position position="223"/>
    </location>
</feature>
<dbReference type="RefSeq" id="WP_143418905.1">
    <property type="nucleotide sequence ID" value="NZ_VJXR01000039.1"/>
</dbReference>
<dbReference type="InterPro" id="IPR043131">
    <property type="entry name" value="BCAT-like_N"/>
</dbReference>
<organism evidence="16 17">
    <name type="scientific">Georgenia yuyongxinii</name>
    <dbReference type="NCBI Taxonomy" id="2589797"/>
    <lineage>
        <taxon>Bacteria</taxon>
        <taxon>Bacillati</taxon>
        <taxon>Actinomycetota</taxon>
        <taxon>Actinomycetes</taxon>
        <taxon>Micrococcales</taxon>
        <taxon>Bogoriellaceae</taxon>
        <taxon>Georgenia</taxon>
    </lineage>
</organism>
<dbReference type="EMBL" id="VJXR01000039">
    <property type="protein sequence ID" value="TRW44640.1"/>
    <property type="molecule type" value="Genomic_DNA"/>
</dbReference>
<evidence type="ECO:0000256" key="6">
    <source>
        <dbReference type="ARBA" id="ARBA00013053"/>
    </source>
</evidence>
<dbReference type="InterPro" id="IPR033939">
    <property type="entry name" value="BCAT_family"/>
</dbReference>